<dbReference type="PANTHER" id="PTHR13500">
    <property type="entry name" value="NUCLEOLAR PRERIBOSOMAL-ASSOCIATED PROTEIN 1"/>
    <property type="match status" value="1"/>
</dbReference>
<dbReference type="Pfam" id="PF11707">
    <property type="entry name" value="Npa1"/>
    <property type="match status" value="2"/>
</dbReference>
<feature type="compositionally biased region" description="Polar residues" evidence="1">
    <location>
        <begin position="1162"/>
        <end position="1184"/>
    </location>
</feature>
<dbReference type="GO" id="GO:0000463">
    <property type="term" value="P:maturation of LSU-rRNA from tricistronic rRNA transcript (SSU-rRNA, 5.8S rRNA, LSU-rRNA)"/>
    <property type="evidence" value="ECO:0007669"/>
    <property type="project" value="TreeGrafter"/>
</dbReference>
<accession>A0AAN6GDS3</accession>
<dbReference type="Pfam" id="PF26140">
    <property type="entry name" value="HEAT_URB1"/>
    <property type="match status" value="1"/>
</dbReference>
<dbReference type="InterPro" id="IPR021714">
    <property type="entry name" value="URB1_N"/>
</dbReference>
<dbReference type="InterPro" id="IPR039844">
    <property type="entry name" value="URB1"/>
</dbReference>
<evidence type="ECO:0000313" key="5">
    <source>
        <dbReference type="EMBL" id="KAK0535957.1"/>
    </source>
</evidence>
<feature type="domain" description="URB1 central HEAT repeat" evidence="4">
    <location>
        <begin position="932"/>
        <end position="1136"/>
    </location>
</feature>
<dbReference type="Proteomes" id="UP001176521">
    <property type="component" value="Unassembled WGS sequence"/>
</dbReference>
<dbReference type="Pfam" id="PF16201">
    <property type="entry name" value="NopRA1"/>
    <property type="match status" value="1"/>
</dbReference>
<sequence>MAGEQLVGKKRRVSDADAPSTSRGGAASGAEGRSAKKPRASTSHLLNGNTNGSSSSKKKAAQNTNGNRGDHAAAAATSTSTAIAAHGDDDDGALNAAAADASSSSLKLTPAAALAGLRTSSLDALRIILTDIRSLTSLSAAEQGDLLPPTDARQVFASALVKGAGDESLHTAKPIFDAWDLAEQRGAHTLIPVIQNVLTNLLRLLSMHSPTHPLGDTIIRRIIPARTSAEASGSSESYFNRLQGYIAGTQRPGSSVAGSTGPGKGFSQDAIVISSLRLLAEVVSYAGGNWSREVFDNFNWGLKSLSKLLSLRRRQHTSNKRKASSQQLQAATISRPDTRTAFLIFYLSFLRPLASSASSASPESGATSKSATAAKVALLALPGKDFTTPLLKGLAEDAPSVVAFVLEALHSGLLSDTSIPRSSKLSFFNEWNCAHLLALYQRQWEAVPNVTFSSLNADRPTIAEMTSKRPTVAELTHHFMLSLCTHPGFGICFRDDAWYPRNQHRAGAEALDAKFDDEDVKKSNKADRSAGSSLDGGLYNKVLLGVLRHLVPTRSLPQQELAIRILEACPELVGPYLSSITSSSPAGVVISLEPRSASSAYVTSLAWLNKVFSLPIPTFANTAPSTHRGQKDPSVLDDRIAYRPQPPPLASTLASLLPHPLLSRAVLLRACFHADRLVRHQASTLLAVILDRIRRFNDACKRVSEALGEDLVSLHRPLTLLDERNAGITARPLVKCAWAAQCRDVQQEARKVLPDLDSFVAAIQTFSQQQQQLPTTSSTADAKSTQLNSNSLLLEVNLRVLWLYYVAVPHATFDSTFDVGKLLLSRFMMPSTPSVPVPGLVEAEESEMAELQGERQISQMCQLYALRIVNASAAGFSAESTDFVRNAVGGGLALATSSFDVFTRPSTSNASTSADASANGASPSATVFAGKTYFTALLSIVLSSHSDAVRETCQNLLRSAMTSSVLFQHDRREWDVWMASFPRNDAPVAAADATVSASPDSASLSADQSIVLTFLDDCLVRTLKTPYRYIEASRRFLAESSTAESDEDATLTSTPVQLAGSPLLHTMVEQFCIRCRKLILDAGEAPEGKERDEERSALLAFFNRFILQLSARGVPSAALRRIAAECTSAAEDEVSRPTQAVIWACKVLRANLDVLERGPPKQATSSKANGKAQQNTQGDFNEQARNAKDVGSLRRLLRAAQRPLGKEQVQIVSNALARLASSGAAAALELPCLLHPTEERIAAPEKVFAQIPEHSDVFLPTLLHATSTDSARLVSAHDELDALPKLLGAVTALARLHAGAGTGTSSNSDKQASSAAEDMEMLEACIRSGVDDDDLRDVIFQLPGVRGLSDGRPNAAGHDTDPQAGVLIALASAMSPSNAVHKSLMSSVAVRVVKQSLGQAKRIDLNTLKPVVLLLPFCDDQTLAAFAKAMLELITKGSSKLAETVLKAAVAAIQRALVLAIDDSVAQAIVTATIGATSNDSKPGSALPSALIDLISHALAVLSPPGILDSAAMPSNTVSKARTSSLQVALDQDRVKNLVTSATEDGSAYEIASFLIQSHSAAAAYFRIAVSHHGDAIASSLSNLYASVAVLLLKHKTSRTFTDIGGLDLQRLASHLSSAIFSEAPERSSTAASIASMLVEAHISFVDSMSSALLQAVPKENRLAFNRAAIILCTAFAQLQAAQVKDAQVNDTKARTPLLSFCRKLISSGLLWIVRRFAEDPEDSEDLLLTIAAFNRFLEQCPQLKVDIPTAAAEPVIEAGITRRWNELEPMRLIHVLCKHTKLAPAGVSKVVGRLSAVVSIARLSLFADSPATDVDLMHTRIIVALARQNPDQLTALVPLLAASYRGRLSEDDLAILELLQECEAKAGVSTLGAFWSIVCQGDASALASSANPGLDILTSLSASAMLKTCASFPRWRTLLQHKLAKASAAEQPVFDPLFILLLTNAAVVDPSFKGLDILTLLRTNAVGVAVCALSSRCPLLRSYAAQILARVRVLADMTTFNERGHLLLILDAVRNTDEAGSSVFEPLPLTTSLFLAHALHALANPALFTYPLFTHFLLQRPIVDARDVPMLYNMFSSSTENAAREREWMLRFLRDCMRSGGRLEWRILKRRHVWELLCSAYTSSAKSEARNNTIREFMLAVAELPHAARELLGRRHVLAWINSAIALEQRPRTVGSPFWLRLAATLLDEIPVAEVEHITQGFWSSAVLSVLNQCVPEDAASTLFSVRALQDAARLCSRLIAHWQESESKVSTALLSTMTRQLNNLVQHASRLLLNSTTGEAEADKSQPSLAIIRSLFQSVLALQSVSQKQDVAMVRLFTHVLRIALALQLPEARHLAIRHLS</sequence>
<dbReference type="PANTHER" id="PTHR13500:SF0">
    <property type="entry name" value="NUCLEOLAR PRE-RIBOSOMAL-ASSOCIATED PROTEIN 1"/>
    <property type="match status" value="1"/>
</dbReference>
<dbReference type="InterPro" id="IPR032436">
    <property type="entry name" value="URB1_C"/>
</dbReference>
<organism evidence="5 6">
    <name type="scientific">Tilletia horrida</name>
    <dbReference type="NCBI Taxonomy" id="155126"/>
    <lineage>
        <taxon>Eukaryota</taxon>
        <taxon>Fungi</taxon>
        <taxon>Dikarya</taxon>
        <taxon>Basidiomycota</taxon>
        <taxon>Ustilaginomycotina</taxon>
        <taxon>Exobasidiomycetes</taxon>
        <taxon>Tilletiales</taxon>
        <taxon>Tilletiaceae</taxon>
        <taxon>Tilletia</taxon>
    </lineage>
</organism>
<feature type="region of interest" description="Disordered" evidence="1">
    <location>
        <begin position="1"/>
        <end position="77"/>
    </location>
</feature>
<dbReference type="GO" id="GO:0000466">
    <property type="term" value="P:maturation of 5.8S rRNA from tricistronic rRNA transcript (SSU-rRNA, 5.8S rRNA, LSU-rRNA)"/>
    <property type="evidence" value="ECO:0007669"/>
    <property type="project" value="TreeGrafter"/>
</dbReference>
<feature type="compositionally biased region" description="Low complexity" evidence="1">
    <location>
        <begin position="20"/>
        <end position="32"/>
    </location>
</feature>
<dbReference type="EMBL" id="JAPDMQ010000085">
    <property type="protein sequence ID" value="KAK0535957.1"/>
    <property type="molecule type" value="Genomic_DNA"/>
</dbReference>
<feature type="domain" description="URB1 N-terminal" evidence="2">
    <location>
        <begin position="174"/>
        <end position="357"/>
    </location>
</feature>
<feature type="region of interest" description="Disordered" evidence="1">
    <location>
        <begin position="1156"/>
        <end position="1185"/>
    </location>
</feature>
<feature type="domain" description="URB1 N-terminal" evidence="2">
    <location>
        <begin position="370"/>
        <end position="598"/>
    </location>
</feature>
<protein>
    <submittedName>
        <fullName evidence="5">Uncharacterized protein</fullName>
    </submittedName>
</protein>
<keyword evidence="6" id="KW-1185">Reference proteome</keyword>
<comment type="caution">
    <text evidence="5">The sequence shown here is derived from an EMBL/GenBank/DDBJ whole genome shotgun (WGS) entry which is preliminary data.</text>
</comment>
<feature type="domain" description="URB1 C-terminal" evidence="3">
    <location>
        <begin position="1968"/>
        <end position="2161"/>
    </location>
</feature>
<evidence type="ECO:0000259" key="2">
    <source>
        <dbReference type="Pfam" id="PF11707"/>
    </source>
</evidence>
<dbReference type="GO" id="GO:0005730">
    <property type="term" value="C:nucleolus"/>
    <property type="evidence" value="ECO:0007669"/>
    <property type="project" value="TreeGrafter"/>
</dbReference>
<reference evidence="5" key="1">
    <citation type="journal article" date="2023" name="PhytoFront">
        <title>Draft Genome Resources of Seven Strains of Tilletia horrida, Causal Agent of Kernel Smut of Rice.</title>
        <authorList>
            <person name="Khanal S."/>
            <person name="Antony Babu S."/>
            <person name="Zhou X.G."/>
        </authorList>
    </citation>
    <scope>NUCLEOTIDE SEQUENCE</scope>
    <source>
        <strain evidence="5">TX3</strain>
    </source>
</reference>
<dbReference type="InterPro" id="IPR059018">
    <property type="entry name" value="HEAT_URB1"/>
</dbReference>
<proteinExistence type="predicted"/>
<gene>
    <name evidence="5" type="ORF">OC842_002137</name>
</gene>
<evidence type="ECO:0000256" key="1">
    <source>
        <dbReference type="SAM" id="MobiDB-lite"/>
    </source>
</evidence>
<evidence type="ECO:0000259" key="3">
    <source>
        <dbReference type="Pfam" id="PF16201"/>
    </source>
</evidence>
<feature type="compositionally biased region" description="Polar residues" evidence="1">
    <location>
        <begin position="40"/>
        <end position="52"/>
    </location>
</feature>
<name>A0AAN6GDS3_9BASI</name>
<evidence type="ECO:0000259" key="4">
    <source>
        <dbReference type="Pfam" id="PF26140"/>
    </source>
</evidence>
<evidence type="ECO:0000313" key="6">
    <source>
        <dbReference type="Proteomes" id="UP001176521"/>
    </source>
</evidence>